<comment type="caution">
    <text evidence="15">The sequence shown here is derived from an EMBL/GenBank/DDBJ whole genome shotgun (WGS) entry which is preliminary data.</text>
</comment>
<dbReference type="PROSITE" id="PS51125">
    <property type="entry name" value="NHL"/>
    <property type="match status" value="2"/>
</dbReference>
<dbReference type="Pfam" id="PF01436">
    <property type="entry name" value="NHL"/>
    <property type="match status" value="1"/>
</dbReference>
<reference evidence="15" key="1">
    <citation type="journal article" date="2023" name="bioRxiv">
        <title>Scaffold-level genome assemblies of two parasitoid biocontrol wasps reveal the parthenogenesis mechanism and an associated novel virus.</title>
        <authorList>
            <person name="Inwood S."/>
            <person name="Skelly J."/>
            <person name="Guhlin J."/>
            <person name="Harrop T."/>
            <person name="Goldson S."/>
            <person name="Dearden P."/>
        </authorList>
    </citation>
    <scope>NUCLEOTIDE SEQUENCE</scope>
    <source>
        <strain evidence="15">Irish</strain>
        <tissue evidence="15">Whole body</tissue>
    </source>
</reference>
<evidence type="ECO:0000256" key="9">
    <source>
        <dbReference type="PIRSR" id="PIRSR600720-2"/>
    </source>
</evidence>
<keyword evidence="2 9" id="KW-0479">Metal-binding</keyword>
<evidence type="ECO:0000256" key="13">
    <source>
        <dbReference type="SAM" id="Phobius"/>
    </source>
</evidence>
<keyword evidence="5 10" id="KW-1015">Disulfide bond</keyword>
<keyword evidence="4" id="KW-0677">Repeat</keyword>
<feature type="compositionally biased region" description="Acidic residues" evidence="12">
    <location>
        <begin position="51"/>
        <end position="66"/>
    </location>
</feature>
<dbReference type="AlphaFoldDB" id="A0AA39FI43"/>
<dbReference type="InterPro" id="IPR001258">
    <property type="entry name" value="NHL_repeat"/>
</dbReference>
<name>A0AA39FI43_9HYME</name>
<accession>A0AA39FI43</accession>
<dbReference type="PANTHER" id="PTHR10680:SF14">
    <property type="entry name" value="PEPTIDYL-GLYCINE ALPHA-AMIDATING MONOOXYGENASE"/>
    <property type="match status" value="1"/>
</dbReference>
<dbReference type="InterPro" id="IPR000720">
    <property type="entry name" value="PHM/PAL"/>
</dbReference>
<feature type="repeat" description="NHL" evidence="11">
    <location>
        <begin position="259"/>
        <end position="298"/>
    </location>
</feature>
<feature type="binding site" evidence="9">
    <location>
        <position position="325"/>
    </location>
    <ligand>
        <name>Zn(2+)</name>
        <dbReference type="ChEBI" id="CHEBI:29105"/>
        <note>catalytic</note>
    </ligand>
</feature>
<dbReference type="SUPFAM" id="SSF63829">
    <property type="entry name" value="Calcium-dependent phosphotriesterase"/>
    <property type="match status" value="1"/>
</dbReference>
<dbReference type="CDD" id="cd14958">
    <property type="entry name" value="NHL_PAL_like"/>
    <property type="match status" value="1"/>
</dbReference>
<feature type="binding site" evidence="8">
    <location>
        <position position="136"/>
    </location>
    <ligand>
        <name>a protein</name>
        <dbReference type="ChEBI" id="CHEBI:16541"/>
    </ligand>
    <ligandPart>
        <name>C-terminal Xaa-(2S)-2-hydroxyglycine residue</name>
        <dbReference type="ChEBI" id="CHEBI:142768"/>
    </ligandPart>
</feature>
<evidence type="ECO:0000256" key="1">
    <source>
        <dbReference type="ARBA" id="ARBA00012343"/>
    </source>
</evidence>
<dbReference type="Gene3D" id="2.120.10.30">
    <property type="entry name" value="TolB, C-terminal domain"/>
    <property type="match status" value="1"/>
</dbReference>
<evidence type="ECO:0000313" key="15">
    <source>
        <dbReference type="EMBL" id="KAK0169880.1"/>
    </source>
</evidence>
<feature type="binding site" evidence="9">
    <location>
        <position position="186"/>
    </location>
    <ligand>
        <name>Zn(2+)</name>
        <dbReference type="ChEBI" id="CHEBI:29105"/>
        <note>catalytic</note>
    </ligand>
</feature>
<feature type="binding site" evidence="8">
    <location>
        <position position="341"/>
    </location>
    <ligand>
        <name>a protein</name>
        <dbReference type="ChEBI" id="CHEBI:16541"/>
    </ligand>
    <ligandPart>
        <name>C-terminal Xaa-(2S)-2-hydroxyglycine residue</name>
        <dbReference type="ChEBI" id="CHEBI:142768"/>
    </ligandPart>
</feature>
<sequence length="539" mass="60620">MTHKRPDNSSTLCCILILLTISFVAKGDLQDLLNLQHRGMHLEEKKFPDSDYTDNSDMNEQDEPDNDFIRSKIPLRHIVTSDIHSTVELNKTNITSTLDPNIKWDKDWNSAMSNLDVGQLSAVDIDLDGNVALFSRRERIWGQGTFDLNNIFDINNGPIKQNTIILFNKKGEIIVEWGKNIFYLPHGLTIDSVGNYWLTDVAMHQVFKFNAEDIEKNLDTLKQIQYEPPTDTYITTITNDNLFTNSILKPSLILGEAFQPGSDDKKFCKPTAVAVAENGDFFVSDGYCNSRVIKFNSAGERILTIGRRISTNNNLIGPYSLSVPHALTLADELNFIYVADREHGRVLCYYAHNGSFHREYKNSMFGGKIYGVAYSHERLYLVNGINPYTTKFHVRGFVVDIYSGEIISQFGPDNDMIAPHDIAVNKDDSEIYVPELNKNIIYRFLQGSKSIVGINSTHAVNFTSVSRNTSGILMTKNDSMVNGSSVRGKATTLILTLVISTLLIIGLCVVIAAVIMRCQKRGRSSLMNESRVEFTKLVE</sequence>
<dbReference type="GO" id="GO:0046872">
    <property type="term" value="F:metal ion binding"/>
    <property type="evidence" value="ECO:0007669"/>
    <property type="project" value="UniProtKB-KW"/>
</dbReference>
<evidence type="ECO:0000256" key="3">
    <source>
        <dbReference type="ARBA" id="ARBA00022729"/>
    </source>
</evidence>
<feature type="binding site" evidence="9">
    <location>
        <position position="421"/>
    </location>
    <ligand>
        <name>Ca(2+)</name>
        <dbReference type="ChEBI" id="CHEBI:29108"/>
        <note>structural</note>
    </ligand>
</feature>
<keyword evidence="9" id="KW-0862">Zinc</keyword>
<evidence type="ECO:0000256" key="10">
    <source>
        <dbReference type="PIRSR" id="PIRSR600720-3"/>
    </source>
</evidence>
<dbReference type="GO" id="GO:0006518">
    <property type="term" value="P:peptide metabolic process"/>
    <property type="evidence" value="ECO:0007669"/>
    <property type="project" value="InterPro"/>
</dbReference>
<keyword evidence="3 14" id="KW-0732">Signal</keyword>
<dbReference type="EMBL" id="JAQQBS010000004">
    <property type="protein sequence ID" value="KAK0169880.1"/>
    <property type="molecule type" value="Genomic_DNA"/>
</dbReference>
<evidence type="ECO:0000256" key="12">
    <source>
        <dbReference type="SAM" id="MobiDB-lite"/>
    </source>
</evidence>
<feature type="disulfide bond" evidence="10">
    <location>
        <begin position="268"/>
        <end position="288"/>
    </location>
</feature>
<proteinExistence type="predicted"/>
<feature type="chain" id="PRO_5041368282" description="peptidylamidoglycolate lyase" evidence="14">
    <location>
        <begin position="28"/>
        <end position="539"/>
    </location>
</feature>
<comment type="cofactor">
    <cofactor evidence="9">
        <name>Zn(2+)</name>
        <dbReference type="ChEBI" id="CHEBI:29105"/>
    </cofactor>
    <text evidence="9">Binds one Zn(2+) ion per subunit.</text>
</comment>
<protein>
    <recommendedName>
        <fullName evidence="1">peptidylamidoglycolate lyase</fullName>
        <ecNumber evidence="1">4.3.2.5</ecNumber>
    </recommendedName>
</protein>
<feature type="transmembrane region" description="Helical" evidence="13">
    <location>
        <begin position="493"/>
        <end position="516"/>
    </location>
</feature>
<feature type="binding site" evidence="9">
    <location>
        <position position="188"/>
    </location>
    <ligand>
        <name>Ca(2+)</name>
        <dbReference type="ChEBI" id="CHEBI:29108"/>
        <note>structural</note>
    </ligand>
</feature>
<feature type="signal peptide" evidence="14">
    <location>
        <begin position="1"/>
        <end position="27"/>
    </location>
</feature>
<keyword evidence="9" id="KW-0106">Calcium</keyword>
<gene>
    <name evidence="15" type="ORF">PV328_010514</name>
</gene>
<dbReference type="Proteomes" id="UP001168990">
    <property type="component" value="Unassembled WGS sequence"/>
</dbReference>
<evidence type="ECO:0000256" key="4">
    <source>
        <dbReference type="ARBA" id="ARBA00022737"/>
    </source>
</evidence>
<keyword evidence="13" id="KW-0812">Transmembrane</keyword>
<keyword evidence="16" id="KW-1185">Reference proteome</keyword>
<evidence type="ECO:0000256" key="8">
    <source>
        <dbReference type="PIRSR" id="PIRSR600720-1"/>
    </source>
</evidence>
<feature type="binding site" evidence="9">
    <location>
        <position position="420"/>
    </location>
    <ligand>
        <name>Zn(2+)</name>
        <dbReference type="ChEBI" id="CHEBI:29105"/>
        <note>catalytic</note>
    </ligand>
</feature>
<evidence type="ECO:0000256" key="14">
    <source>
        <dbReference type="SAM" id="SignalP"/>
    </source>
</evidence>
<keyword evidence="7" id="KW-0456">Lyase</keyword>
<keyword evidence="13" id="KW-1133">Transmembrane helix</keyword>
<organism evidence="15 16">
    <name type="scientific">Microctonus aethiopoides</name>
    <dbReference type="NCBI Taxonomy" id="144406"/>
    <lineage>
        <taxon>Eukaryota</taxon>
        <taxon>Metazoa</taxon>
        <taxon>Ecdysozoa</taxon>
        <taxon>Arthropoda</taxon>
        <taxon>Hexapoda</taxon>
        <taxon>Insecta</taxon>
        <taxon>Pterygota</taxon>
        <taxon>Neoptera</taxon>
        <taxon>Endopterygota</taxon>
        <taxon>Hymenoptera</taxon>
        <taxon>Apocrita</taxon>
        <taxon>Ichneumonoidea</taxon>
        <taxon>Braconidae</taxon>
        <taxon>Euphorinae</taxon>
        <taxon>Microctonus</taxon>
    </lineage>
</organism>
<feature type="repeat" description="NHL" evidence="11">
    <location>
        <begin position="171"/>
        <end position="212"/>
    </location>
</feature>
<feature type="region of interest" description="Disordered" evidence="12">
    <location>
        <begin position="46"/>
        <end position="66"/>
    </location>
</feature>
<keyword evidence="13" id="KW-0472">Membrane</keyword>
<dbReference type="PRINTS" id="PR00790">
    <property type="entry name" value="PAMONOXGNASE"/>
</dbReference>
<feature type="binding site" evidence="9">
    <location>
        <position position="123"/>
    </location>
    <ligand>
        <name>Ca(2+)</name>
        <dbReference type="ChEBI" id="CHEBI:29108"/>
        <note>structural</note>
    </ligand>
</feature>
<evidence type="ECO:0000256" key="2">
    <source>
        <dbReference type="ARBA" id="ARBA00022723"/>
    </source>
</evidence>
<reference evidence="15" key="2">
    <citation type="submission" date="2023-03" db="EMBL/GenBank/DDBJ databases">
        <authorList>
            <person name="Inwood S.N."/>
            <person name="Skelly J.G."/>
            <person name="Guhlin J."/>
            <person name="Harrop T.W.R."/>
            <person name="Goldson S.G."/>
            <person name="Dearden P.K."/>
        </authorList>
    </citation>
    <scope>NUCLEOTIDE SEQUENCE</scope>
    <source>
        <strain evidence="15">Irish</strain>
        <tissue evidence="15">Whole body</tissue>
    </source>
</reference>
<dbReference type="GO" id="GO:0016020">
    <property type="term" value="C:membrane"/>
    <property type="evidence" value="ECO:0007669"/>
    <property type="project" value="InterPro"/>
</dbReference>
<evidence type="ECO:0000313" key="16">
    <source>
        <dbReference type="Proteomes" id="UP001168990"/>
    </source>
</evidence>
<dbReference type="InterPro" id="IPR011042">
    <property type="entry name" value="6-blade_b-propeller_TolB-like"/>
</dbReference>
<evidence type="ECO:0000256" key="5">
    <source>
        <dbReference type="ARBA" id="ARBA00023157"/>
    </source>
</evidence>
<dbReference type="GO" id="GO:0005576">
    <property type="term" value="C:extracellular region"/>
    <property type="evidence" value="ECO:0007669"/>
    <property type="project" value="TreeGrafter"/>
</dbReference>
<keyword evidence="6" id="KW-0325">Glycoprotein</keyword>
<evidence type="ECO:0000256" key="7">
    <source>
        <dbReference type="ARBA" id="ARBA00023239"/>
    </source>
</evidence>
<evidence type="ECO:0000256" key="11">
    <source>
        <dbReference type="PROSITE-ProRule" id="PRU00504"/>
    </source>
</evidence>
<dbReference type="GO" id="GO:0004598">
    <property type="term" value="F:peptidylamidoglycolate lyase activity"/>
    <property type="evidence" value="ECO:0007669"/>
    <property type="project" value="UniProtKB-EC"/>
</dbReference>
<evidence type="ECO:0000256" key="6">
    <source>
        <dbReference type="ARBA" id="ARBA00023180"/>
    </source>
</evidence>
<dbReference type="PANTHER" id="PTHR10680">
    <property type="entry name" value="PEPTIDYL-GLYCINE ALPHA-AMIDATING MONOOXYGENASE"/>
    <property type="match status" value="1"/>
</dbReference>
<dbReference type="EC" id="4.3.2.5" evidence="1"/>
<feature type="binding site" evidence="8">
    <location>
        <position position="287"/>
    </location>
    <ligand>
        <name>a protein</name>
        <dbReference type="ChEBI" id="CHEBI:16541"/>
    </ligand>
    <ligandPart>
        <name>C-terminal Xaa-(2S)-2-hydroxyglycine residue</name>
        <dbReference type="ChEBI" id="CHEBI:142768"/>
    </ligandPart>
</feature>